<evidence type="ECO:0000313" key="3">
    <source>
        <dbReference type="Proteomes" id="UP000266649"/>
    </source>
</evidence>
<organism evidence="2 3">
    <name type="scientific">Gemmobacter lutimaris</name>
    <dbReference type="NCBI Taxonomy" id="2306023"/>
    <lineage>
        <taxon>Bacteria</taxon>
        <taxon>Pseudomonadati</taxon>
        <taxon>Pseudomonadota</taxon>
        <taxon>Alphaproteobacteria</taxon>
        <taxon>Rhodobacterales</taxon>
        <taxon>Paracoccaceae</taxon>
        <taxon>Gemmobacter</taxon>
    </lineage>
</organism>
<dbReference type="Proteomes" id="UP000266649">
    <property type="component" value="Unassembled WGS sequence"/>
</dbReference>
<reference evidence="2 3" key="1">
    <citation type="submission" date="2018-09" db="EMBL/GenBank/DDBJ databases">
        <title>Gemmobacter lutimaris sp. nov., a marine bacterium isolated from tidal flat.</title>
        <authorList>
            <person name="Lee D.W."/>
            <person name="Yoo Y."/>
            <person name="Kim J.-J."/>
            <person name="Kim B.S."/>
        </authorList>
    </citation>
    <scope>NUCLEOTIDE SEQUENCE [LARGE SCALE GENOMIC DNA]</scope>
    <source>
        <strain evidence="2 3">YJ-T1-11</strain>
    </source>
</reference>
<protein>
    <submittedName>
        <fullName evidence="2">Uncharacterized protein</fullName>
    </submittedName>
</protein>
<feature type="region of interest" description="Disordered" evidence="1">
    <location>
        <begin position="53"/>
        <end position="83"/>
    </location>
</feature>
<evidence type="ECO:0000256" key="1">
    <source>
        <dbReference type="SAM" id="MobiDB-lite"/>
    </source>
</evidence>
<feature type="compositionally biased region" description="Basic residues" evidence="1">
    <location>
        <begin position="74"/>
        <end position="83"/>
    </location>
</feature>
<accession>A0A398BXG4</accession>
<gene>
    <name evidence="2" type="ORF">D2N39_11665</name>
</gene>
<evidence type="ECO:0000313" key="2">
    <source>
        <dbReference type="EMBL" id="RID91886.1"/>
    </source>
</evidence>
<name>A0A398BXG4_9RHOB</name>
<keyword evidence="3" id="KW-1185">Reference proteome</keyword>
<sequence length="83" mass="8918">MVYEEAGICVERLDRDRASDAILMQAAITTAVAAFGKDGGKAAVKHFSSLVKQLSGEDDPGSSKIDMGDLVRKEKGRHGAQRR</sequence>
<proteinExistence type="predicted"/>
<comment type="caution">
    <text evidence="2">The sequence shown here is derived from an EMBL/GenBank/DDBJ whole genome shotgun (WGS) entry which is preliminary data.</text>
</comment>
<dbReference type="EMBL" id="QXXQ01000005">
    <property type="protein sequence ID" value="RID91886.1"/>
    <property type="molecule type" value="Genomic_DNA"/>
</dbReference>
<dbReference type="AlphaFoldDB" id="A0A398BXG4"/>